<dbReference type="RefSeq" id="WP_019922160.1">
    <property type="nucleotide sequence ID" value="NZ_CP140152.1"/>
</dbReference>
<feature type="chain" id="PRO_5045938153" evidence="1">
    <location>
        <begin position="25"/>
        <end position="196"/>
    </location>
</feature>
<name>A0ABZ0Y2D3_9BURK</name>
<dbReference type="EMBL" id="CP140152">
    <property type="protein sequence ID" value="WQH06196.1"/>
    <property type="molecule type" value="Genomic_DNA"/>
</dbReference>
<keyword evidence="1" id="KW-0732">Signal</keyword>
<evidence type="ECO:0000256" key="1">
    <source>
        <dbReference type="SAM" id="SignalP"/>
    </source>
</evidence>
<gene>
    <name evidence="3" type="ORF">SR858_07660</name>
</gene>
<dbReference type="NCBIfam" id="NF038126">
    <property type="entry name" value="PEP_CTERM_FxDxF"/>
    <property type="match status" value="1"/>
</dbReference>
<feature type="signal peptide" evidence="1">
    <location>
        <begin position="1"/>
        <end position="24"/>
    </location>
</feature>
<dbReference type="InterPro" id="IPR013424">
    <property type="entry name" value="Ice-binding_C"/>
</dbReference>
<feature type="domain" description="Ice-binding protein C-terminal" evidence="2">
    <location>
        <begin position="166"/>
        <end position="190"/>
    </location>
</feature>
<sequence>MKLKNILIASMIMGASVMTSSAFAANVGDTEAAVLVSNKAGGFQTVVGNTFDADQVSNVFSDKFTFTLNGNYNASGTLSSTFLSTNPIQDLVINGFSLVKYDPVTQAVISTYAGTNVLGSGVGTEDYWKFNANGLTAGSYYLSVNGLVQGAGGGSYSSNVNLAMAPVPEAETYAMMIAGLGLLGVVARRRKAAKQA</sequence>
<evidence type="ECO:0000313" key="4">
    <source>
        <dbReference type="Proteomes" id="UP001326110"/>
    </source>
</evidence>
<protein>
    <submittedName>
        <fullName evidence="3">FxDxF family PEP-CTERM protein</fullName>
    </submittedName>
</protein>
<dbReference type="Pfam" id="PF07589">
    <property type="entry name" value="PEP-CTERM"/>
    <property type="match status" value="1"/>
</dbReference>
<accession>A0ABZ0Y2D3</accession>
<proteinExistence type="predicted"/>
<dbReference type="Proteomes" id="UP001326110">
    <property type="component" value="Chromosome"/>
</dbReference>
<organism evidence="3 4">
    <name type="scientific">Duganella zoogloeoides</name>
    <dbReference type="NCBI Taxonomy" id="75659"/>
    <lineage>
        <taxon>Bacteria</taxon>
        <taxon>Pseudomonadati</taxon>
        <taxon>Pseudomonadota</taxon>
        <taxon>Betaproteobacteria</taxon>
        <taxon>Burkholderiales</taxon>
        <taxon>Oxalobacteraceae</taxon>
        <taxon>Telluria group</taxon>
        <taxon>Duganella</taxon>
    </lineage>
</organism>
<evidence type="ECO:0000313" key="3">
    <source>
        <dbReference type="EMBL" id="WQH06196.1"/>
    </source>
</evidence>
<reference evidence="3 4" key="1">
    <citation type="submission" date="2023-11" db="EMBL/GenBank/DDBJ databases">
        <title>MicrobeMod: A computational toolkit for identifying prokaryotic methylation and restriction-modification with nanopore sequencing.</title>
        <authorList>
            <person name="Crits-Christoph A."/>
            <person name="Kang S.C."/>
            <person name="Lee H."/>
            <person name="Ostrov N."/>
        </authorList>
    </citation>
    <scope>NUCLEOTIDE SEQUENCE [LARGE SCALE GENOMIC DNA]</scope>
    <source>
        <strain evidence="3 4">ATCC 25935</strain>
    </source>
</reference>
<evidence type="ECO:0000259" key="2">
    <source>
        <dbReference type="Pfam" id="PF07589"/>
    </source>
</evidence>
<keyword evidence="4" id="KW-1185">Reference proteome</keyword>